<dbReference type="InterPro" id="IPR036582">
    <property type="entry name" value="Mao_N_sf"/>
</dbReference>
<dbReference type="AlphaFoldDB" id="A0A7U6GFU4"/>
<reference evidence="2 3" key="1">
    <citation type="submission" date="2011-01" db="EMBL/GenBank/DDBJ databases">
        <title>Whole genome sequence of Caldisericum exile AZM16c01.</title>
        <authorList>
            <person name="Narita-Yamada S."/>
            <person name="Kawakoshi A."/>
            <person name="Nakamura S."/>
            <person name="Sasagawa M."/>
            <person name="Fukada J."/>
            <person name="Sekine M."/>
            <person name="Kato Y."/>
            <person name="Fukai R."/>
            <person name="Sasaki K."/>
            <person name="Hanamaki A."/>
            <person name="Narita H."/>
            <person name="Konno Y."/>
            <person name="Mori K."/>
            <person name="Yamazaki S."/>
            <person name="Suzuki K."/>
            <person name="Fujita N."/>
        </authorList>
    </citation>
    <scope>NUCLEOTIDE SEQUENCE [LARGE SCALE GENOMIC DNA]</scope>
    <source>
        <strain evidence="3">DSM 21853 / NBRC 104410 / AZM16c01</strain>
    </source>
</reference>
<proteinExistence type="predicted"/>
<name>A0A7U6GFU4_CALEA</name>
<evidence type="ECO:0000259" key="1">
    <source>
        <dbReference type="Pfam" id="PF07833"/>
    </source>
</evidence>
<evidence type="ECO:0000313" key="3">
    <source>
        <dbReference type="Proteomes" id="UP000004793"/>
    </source>
</evidence>
<dbReference type="InterPro" id="IPR013783">
    <property type="entry name" value="Ig-like_fold"/>
</dbReference>
<dbReference type="Proteomes" id="UP000004793">
    <property type="component" value="Chromosome"/>
</dbReference>
<feature type="domain" description="Copper amine oxidase-like N-terminal" evidence="1">
    <location>
        <begin position="949"/>
        <end position="1055"/>
    </location>
</feature>
<sequence>MFKKLLVFLLIFTLTLVGIAIPTKAVYSVSVSATPNTAGAFASYSISFFMQNPLAASGSIFITFPSGFTVPQGAWNTNYVQVNGVYPTSVSASGQVITIVPSQPGGLGAGYVSVFISNSAGVKNPPIGGTYSITISTTTSGEGAGYGTLTITSAVTGVYVSVNPLLAGTKASYFIQFTPNVSLVQNTDYIYIEFPTGTTLPTPIPNNVMYVGTSQVPSTYISYPTSTKMQIKVPIALNAGVVQQVYIPDTFGIINTTTSNVPLTVKVSTSKETTPVDSNPFTLIGTSVSSPTVTVSPNSASSNASYTIQFNVSPTGGLSPTTDYIKIEFPEGTTVPANTNPTYISVNGIACSNRLVSGNLLTIYIPSTLAINNGQFVIVQISNNFGIVNPSTPGTYTLKVSTSKDIIPVPAYYTITGTSISNLDVVVDPPTQNANAQYTITFKTSSSGALSRSASDKIYVAFPTGFTTPSSISGVYVTVNGTQCTTSITNTSGKLTITTPVDVGANSTVTVVISKNANIINPSSSGTYQIKVSTSKDVVEVMDNVDIVKSTVSKPQVQLTSYAVSDDVGVTIIFNTGSGGALTTSDTISLVFPSQFTLPSTIQTGLVKVNNVNALQVTKSVNRIDIKPSVNIGANSQVTVAIDKSAGIKNPTQSGDYKISVYTSKETTPIDSDTFKIVILPVTTAAVSPAQPDGENGYYKTTPRITLTATSPVDTNPQIYFYIDNPSPQLYSAPISIPDGVHTLYFYAKDKYGNTEVAKSLQFKVDTIKPTITITSPQDNAVLNSKDITIKGRVSEQATLTVNGAPVIVKPDLTFEYATTIVGKTTFTIVAKDVAGNTNQTTLTVSLDTTPPKLTVTKPVAFQTVNVPYVNVEGITDADAVKVTVNGQQVQVGSDFKFSYRVTLTTEGLNSIEVIAEDLAGNQARQVIPINYVKKTKLILQVDNKNAILNDKAIQLDAPPKIVNGRTLVPIRTIATAFNAEIAWEPVFRLVIIKLGDTTIYLQIGVSYASVNGKKVTLDVAPQIIGNYTYVPLRFISESLNASVEWDGATKTIIIIYPK</sequence>
<accession>A0A7U6GFU4</accession>
<organism evidence="2 3">
    <name type="scientific">Caldisericum exile (strain DSM 21853 / NBRC 104410 / AZM16c01)</name>
    <dbReference type="NCBI Taxonomy" id="511051"/>
    <lineage>
        <taxon>Bacteria</taxon>
        <taxon>Pseudomonadati</taxon>
        <taxon>Caldisericota/Cryosericota group</taxon>
        <taxon>Caldisericota</taxon>
        <taxon>Caldisericia</taxon>
        <taxon>Caldisericales</taxon>
        <taxon>Caldisericaceae</taxon>
        <taxon>Caldisericum</taxon>
    </lineage>
</organism>
<dbReference type="SUPFAM" id="SSF55383">
    <property type="entry name" value="Copper amine oxidase, domain N"/>
    <property type="match status" value="1"/>
</dbReference>
<gene>
    <name evidence="2" type="ordered locus">CSE_15050</name>
</gene>
<evidence type="ECO:0000313" key="2">
    <source>
        <dbReference type="EMBL" id="BAL81631.1"/>
    </source>
</evidence>
<protein>
    <recommendedName>
        <fullName evidence="1">Copper amine oxidase-like N-terminal domain-containing protein</fullName>
    </recommendedName>
</protein>
<dbReference type="KEGG" id="cex:CSE_15050"/>
<dbReference type="Gene3D" id="2.60.40.10">
    <property type="entry name" value="Immunoglobulins"/>
    <property type="match status" value="2"/>
</dbReference>
<dbReference type="Gene3D" id="3.30.457.10">
    <property type="entry name" value="Copper amine oxidase-like, N-terminal domain"/>
    <property type="match status" value="1"/>
</dbReference>
<dbReference type="Pfam" id="PF09136">
    <property type="entry name" value="Glucodextran_B"/>
    <property type="match status" value="2"/>
</dbReference>
<dbReference type="InterPro" id="IPR012854">
    <property type="entry name" value="Cu_amine_oxidase-like_N"/>
</dbReference>
<dbReference type="Pfam" id="PF07833">
    <property type="entry name" value="Cu_amine_oxidN1"/>
    <property type="match status" value="1"/>
</dbReference>
<keyword evidence="3" id="KW-1185">Reference proteome</keyword>
<dbReference type="EMBL" id="AP012051">
    <property type="protein sequence ID" value="BAL81631.1"/>
    <property type="molecule type" value="Genomic_DNA"/>
</dbReference>
<dbReference type="RefSeq" id="WP_014454026.1">
    <property type="nucleotide sequence ID" value="NC_017096.1"/>
</dbReference>
<dbReference type="OrthoDB" id="2474314at2"/>